<gene>
    <name evidence="9 11" type="primary">trpF</name>
    <name evidence="11" type="ORF">Spb1_05920</name>
</gene>
<dbReference type="InterPro" id="IPR044643">
    <property type="entry name" value="TrpF_fam"/>
</dbReference>
<dbReference type="GO" id="GO:0000162">
    <property type="term" value="P:L-tryptophan biosynthetic process"/>
    <property type="evidence" value="ECO:0007669"/>
    <property type="project" value="UniProtKB-UniRule"/>
</dbReference>
<comment type="similarity">
    <text evidence="9">Belongs to the TrpF family.</text>
</comment>
<dbReference type="PANTHER" id="PTHR42894:SF1">
    <property type="entry name" value="N-(5'-PHOSPHORIBOSYL)ANTHRANILATE ISOMERASE"/>
    <property type="match status" value="1"/>
</dbReference>
<evidence type="ECO:0000259" key="10">
    <source>
        <dbReference type="Pfam" id="PF00697"/>
    </source>
</evidence>
<dbReference type="Proteomes" id="UP000315349">
    <property type="component" value="Chromosome"/>
</dbReference>
<dbReference type="Gene3D" id="3.20.20.70">
    <property type="entry name" value="Aldolase class I"/>
    <property type="match status" value="1"/>
</dbReference>
<evidence type="ECO:0000256" key="7">
    <source>
        <dbReference type="ARBA" id="ARBA00023141"/>
    </source>
</evidence>
<accession>A0A518GJH4</accession>
<evidence type="ECO:0000256" key="1">
    <source>
        <dbReference type="ARBA" id="ARBA00001164"/>
    </source>
</evidence>
<evidence type="ECO:0000256" key="3">
    <source>
        <dbReference type="ARBA" id="ARBA00012572"/>
    </source>
</evidence>
<proteinExistence type="inferred from homology"/>
<dbReference type="PANTHER" id="PTHR42894">
    <property type="entry name" value="N-(5'-PHOSPHORIBOSYL)ANTHRANILATE ISOMERASE"/>
    <property type="match status" value="1"/>
</dbReference>
<dbReference type="KEGG" id="peh:Spb1_05920"/>
<dbReference type="GO" id="GO:0004640">
    <property type="term" value="F:phosphoribosylanthranilate isomerase activity"/>
    <property type="evidence" value="ECO:0007669"/>
    <property type="project" value="UniProtKB-UniRule"/>
</dbReference>
<keyword evidence="8 9" id="KW-0413">Isomerase</keyword>
<evidence type="ECO:0000256" key="9">
    <source>
        <dbReference type="HAMAP-Rule" id="MF_00135"/>
    </source>
</evidence>
<feature type="domain" description="N-(5'phosphoribosyl) anthranilate isomerase (PRAI)" evidence="10">
    <location>
        <begin position="25"/>
        <end position="252"/>
    </location>
</feature>
<evidence type="ECO:0000256" key="5">
    <source>
        <dbReference type="ARBA" id="ARBA00022605"/>
    </source>
</evidence>
<dbReference type="AlphaFoldDB" id="A0A518GJH4"/>
<protein>
    <recommendedName>
        <fullName evidence="4 9">N-(5'-phosphoribosyl)anthranilate isomerase</fullName>
        <shortName evidence="9">PRAI</shortName>
        <ecNumber evidence="3 9">5.3.1.24</ecNumber>
    </recommendedName>
</protein>
<dbReference type="InterPro" id="IPR013785">
    <property type="entry name" value="Aldolase_TIM"/>
</dbReference>
<organism evidence="11 12">
    <name type="scientific">Planctopirus ephydatiae</name>
    <dbReference type="NCBI Taxonomy" id="2528019"/>
    <lineage>
        <taxon>Bacteria</taxon>
        <taxon>Pseudomonadati</taxon>
        <taxon>Planctomycetota</taxon>
        <taxon>Planctomycetia</taxon>
        <taxon>Planctomycetales</taxon>
        <taxon>Planctomycetaceae</taxon>
        <taxon>Planctopirus</taxon>
    </lineage>
</organism>
<dbReference type="InterPro" id="IPR011060">
    <property type="entry name" value="RibuloseP-bd_barrel"/>
</dbReference>
<dbReference type="SUPFAM" id="SSF51366">
    <property type="entry name" value="Ribulose-phoshate binding barrel"/>
    <property type="match status" value="1"/>
</dbReference>
<evidence type="ECO:0000256" key="8">
    <source>
        <dbReference type="ARBA" id="ARBA00023235"/>
    </source>
</evidence>
<comment type="catalytic activity">
    <reaction evidence="1 9">
        <text>N-(5-phospho-beta-D-ribosyl)anthranilate = 1-(2-carboxyphenylamino)-1-deoxy-D-ribulose 5-phosphate</text>
        <dbReference type="Rhea" id="RHEA:21540"/>
        <dbReference type="ChEBI" id="CHEBI:18277"/>
        <dbReference type="ChEBI" id="CHEBI:58613"/>
        <dbReference type="EC" id="5.3.1.24"/>
    </reaction>
</comment>
<dbReference type="EMBL" id="CP036299">
    <property type="protein sequence ID" value="QDV28727.1"/>
    <property type="molecule type" value="Genomic_DNA"/>
</dbReference>
<keyword evidence="6 9" id="KW-0822">Tryptophan biosynthesis</keyword>
<dbReference type="InterPro" id="IPR001240">
    <property type="entry name" value="PRAI_dom"/>
</dbReference>
<evidence type="ECO:0000313" key="11">
    <source>
        <dbReference type="EMBL" id="QDV28727.1"/>
    </source>
</evidence>
<dbReference type="HAMAP" id="MF_00135">
    <property type="entry name" value="PRAI"/>
    <property type="match status" value="1"/>
</dbReference>
<dbReference type="UniPathway" id="UPA00035">
    <property type="reaction ID" value="UER00042"/>
</dbReference>
<evidence type="ECO:0000256" key="2">
    <source>
        <dbReference type="ARBA" id="ARBA00004664"/>
    </source>
</evidence>
<keyword evidence="7 9" id="KW-0057">Aromatic amino acid biosynthesis</keyword>
<sequence length="260" mass="28036">MVSNLQEILPGKKSRSAMPDLSTFVKICGVTTPTQAAAISQLGPTALGLNFYRRSSRCVTLEQAREIRAAMTPGVLAVGVFVNETVESMLTIFQEAQLDVIQLHGDEPAHVVTQIREEARSQGLPQPGIYRAFRVGEEGLVDVSKHLEELSQLGFQYDGVLIDARVATISSSNQGKAGETIYGGSGHQAPWPLLIGWREILRQTPLYLAGGLTPANVEEAMRTVHPTGVDTASGVEDSPGVKDLALCRQFIERARSIVAS</sequence>
<dbReference type="Pfam" id="PF00697">
    <property type="entry name" value="PRAI"/>
    <property type="match status" value="1"/>
</dbReference>
<comment type="pathway">
    <text evidence="2 9">Amino-acid biosynthesis; L-tryptophan biosynthesis; L-tryptophan from chorismate: step 3/5.</text>
</comment>
<evidence type="ECO:0000313" key="12">
    <source>
        <dbReference type="Proteomes" id="UP000315349"/>
    </source>
</evidence>
<dbReference type="EC" id="5.3.1.24" evidence="3 9"/>
<keyword evidence="12" id="KW-1185">Reference proteome</keyword>
<evidence type="ECO:0000256" key="4">
    <source>
        <dbReference type="ARBA" id="ARBA00022272"/>
    </source>
</evidence>
<dbReference type="CDD" id="cd00405">
    <property type="entry name" value="PRAI"/>
    <property type="match status" value="1"/>
</dbReference>
<reference evidence="11 12" key="1">
    <citation type="submission" date="2019-02" db="EMBL/GenBank/DDBJ databases">
        <title>Deep-cultivation of Planctomycetes and their phenomic and genomic characterization uncovers novel biology.</title>
        <authorList>
            <person name="Wiegand S."/>
            <person name="Jogler M."/>
            <person name="Boedeker C."/>
            <person name="Pinto D."/>
            <person name="Vollmers J."/>
            <person name="Rivas-Marin E."/>
            <person name="Kohn T."/>
            <person name="Peeters S.H."/>
            <person name="Heuer A."/>
            <person name="Rast P."/>
            <person name="Oberbeckmann S."/>
            <person name="Bunk B."/>
            <person name="Jeske O."/>
            <person name="Meyerdierks A."/>
            <person name="Storesund J.E."/>
            <person name="Kallscheuer N."/>
            <person name="Luecker S."/>
            <person name="Lage O.M."/>
            <person name="Pohl T."/>
            <person name="Merkel B.J."/>
            <person name="Hornburger P."/>
            <person name="Mueller R.-W."/>
            <person name="Bruemmer F."/>
            <person name="Labrenz M."/>
            <person name="Spormann A.M."/>
            <person name="Op den Camp H."/>
            <person name="Overmann J."/>
            <person name="Amann R."/>
            <person name="Jetten M.S.M."/>
            <person name="Mascher T."/>
            <person name="Medema M.H."/>
            <person name="Devos D.P."/>
            <person name="Kaster A.-K."/>
            <person name="Ovreas L."/>
            <person name="Rohde M."/>
            <person name="Galperin M.Y."/>
            <person name="Jogler C."/>
        </authorList>
    </citation>
    <scope>NUCLEOTIDE SEQUENCE [LARGE SCALE GENOMIC DNA]</scope>
    <source>
        <strain evidence="11 12">Spb1</strain>
    </source>
</reference>
<evidence type="ECO:0000256" key="6">
    <source>
        <dbReference type="ARBA" id="ARBA00022822"/>
    </source>
</evidence>
<keyword evidence="5 9" id="KW-0028">Amino-acid biosynthesis</keyword>
<name>A0A518GJH4_9PLAN</name>